<keyword evidence="1" id="KW-0677">Repeat</keyword>
<evidence type="ECO:0000256" key="1">
    <source>
        <dbReference type="ARBA" id="ARBA00022737"/>
    </source>
</evidence>
<dbReference type="PANTHER" id="PTHR47939">
    <property type="entry name" value="MEMBRANE-ASSOCIATED SALT-INDUCIBLE PROTEIN-LIKE"/>
    <property type="match status" value="1"/>
</dbReference>
<name>A0A060T4P5_BLAAD</name>
<evidence type="ECO:0000256" key="2">
    <source>
        <dbReference type="SAM" id="MobiDB-lite"/>
    </source>
</evidence>
<accession>A0A060T4P5</accession>
<sequence length="716" mass="81845">MKRLVVPSSGLLSFLRAAVNGHGHYLHGLSREICQRSCRHFSVTSKPGSDDRRSQSLEFLVDAPTHDFGPPSAFQDRTTNAPQHLDPAAPSRTTITTTNRAVPVDSRYRQRCIDWALKCRELSRESKWMELRDIIKQGQRDNIVMANGLVKKLIFRMHKAGQYQMVLDLFLQYFEGRESLAHSRTVSCAIGSAYHLGQFAECERIYSKYIDRSDFTLDTLHLVLKNFLADYNFVVAKEFFRQLLQQGNGTEETLCIFVHRVGRLARNPREVENAFWLWKDSGRKVTPTIYLAVLEQLVNLDCHDRVDQLLDLAYSQGYSELPHIYAVRLQIALQNKDGDKINYYAQQVQESDLGSFGRNPYLLALQKFAGSEDMHGVMFVLSHMTRHNITPTLDIMNKLIYPIVLHEVSAPDYLGKLEASGHVGNQATFSMIAKVLQTKYPTKKRLIEDSLKRSQFQEGSCKRPQSVSANSPSSVLTRIIKNSKAGPTNSVDEVMNLMRRGVVPPPHLVTTVVKGLVRAGLLSEANGLIAKMSNQGYVMPVSLEIIMLRSRVAKKRQNSIDEIDRMQAVSELLQYVHSQDPAKLTLKDRSSLGREFMDFGEYQHSLDLLDSLRQGYEINHTNHDSYSLSGMIRCYRMMDDPEGVETLLSDLLESNGDIILKSRFFTELKTCEKKWPDRPQLPELRRQCREYRARVNRQVIQLLEDSSSYFKKWAEI</sequence>
<reference evidence="3" key="1">
    <citation type="submission" date="2014-02" db="EMBL/GenBank/DDBJ databases">
        <authorList>
            <person name="Genoscope - CEA"/>
        </authorList>
    </citation>
    <scope>NUCLEOTIDE SEQUENCE</scope>
    <source>
        <strain evidence="3">LS3</strain>
    </source>
</reference>
<dbReference type="AlphaFoldDB" id="A0A060T4P5"/>
<dbReference type="InterPro" id="IPR050667">
    <property type="entry name" value="PPR-containing_protein"/>
</dbReference>
<gene>
    <name evidence="3" type="ORF">GNLVRS02_ARAD1C42680g</name>
</gene>
<feature type="region of interest" description="Disordered" evidence="2">
    <location>
        <begin position="70"/>
        <end position="91"/>
    </location>
</feature>
<protein>
    <submittedName>
        <fullName evidence="3">ARAD1C42680p</fullName>
    </submittedName>
</protein>
<reference evidence="3" key="2">
    <citation type="submission" date="2014-06" db="EMBL/GenBank/DDBJ databases">
        <title>The complete genome of Blastobotrys (Arxula) adeninivorans LS3 - a yeast of biotechnological interest.</title>
        <authorList>
            <person name="Kunze G."/>
            <person name="Gaillardin C."/>
            <person name="Czernicka M."/>
            <person name="Durrens P."/>
            <person name="Martin T."/>
            <person name="Boer E."/>
            <person name="Gabaldon T."/>
            <person name="Cruz J."/>
            <person name="Talla E."/>
            <person name="Marck C."/>
            <person name="Goffeau A."/>
            <person name="Barbe V."/>
            <person name="Baret P."/>
            <person name="Baronian K."/>
            <person name="Beier S."/>
            <person name="Bleykasten C."/>
            <person name="Bode R."/>
            <person name="Casaregola S."/>
            <person name="Despons L."/>
            <person name="Fairhead C."/>
            <person name="Giersberg M."/>
            <person name="Gierski P."/>
            <person name="Hahnel U."/>
            <person name="Hartmann A."/>
            <person name="Jankowska D."/>
            <person name="Jubin C."/>
            <person name="Jung P."/>
            <person name="Lafontaine I."/>
            <person name="Leh-Louis V."/>
            <person name="Lemaire M."/>
            <person name="Marcet-Houben M."/>
            <person name="Mascher M."/>
            <person name="Morel G."/>
            <person name="Richard G.-F."/>
            <person name="Riechen J."/>
            <person name="Sacerdot C."/>
            <person name="Sarkar A."/>
            <person name="Savel G."/>
            <person name="Schacherer J."/>
            <person name="Sherman D."/>
            <person name="Straub M.-L."/>
            <person name="Stein N."/>
            <person name="Thierry A."/>
            <person name="Trautwein-Schult A."/>
            <person name="Westhof E."/>
            <person name="Worch S."/>
            <person name="Dujon B."/>
            <person name="Souciet J.-L."/>
            <person name="Wincker P."/>
            <person name="Scholz U."/>
            <person name="Neuveglise N."/>
        </authorList>
    </citation>
    <scope>NUCLEOTIDE SEQUENCE</scope>
    <source>
        <strain evidence="3">LS3</strain>
    </source>
</reference>
<proteinExistence type="predicted"/>
<dbReference type="EMBL" id="HG937693">
    <property type="protein sequence ID" value="CDP35754.1"/>
    <property type="molecule type" value="Genomic_DNA"/>
</dbReference>
<evidence type="ECO:0000313" key="3">
    <source>
        <dbReference type="EMBL" id="CDP35754.1"/>
    </source>
</evidence>
<dbReference type="Gene3D" id="1.25.40.10">
    <property type="entry name" value="Tetratricopeptide repeat domain"/>
    <property type="match status" value="1"/>
</dbReference>
<dbReference type="PANTHER" id="PTHR47939:SF13">
    <property type="entry name" value="OS03G0201400 PROTEIN"/>
    <property type="match status" value="1"/>
</dbReference>
<dbReference type="InterPro" id="IPR011990">
    <property type="entry name" value="TPR-like_helical_dom_sf"/>
</dbReference>
<organism evidence="3">
    <name type="scientific">Blastobotrys adeninivorans</name>
    <name type="common">Yeast</name>
    <name type="synonym">Arxula adeninivorans</name>
    <dbReference type="NCBI Taxonomy" id="409370"/>
    <lineage>
        <taxon>Eukaryota</taxon>
        <taxon>Fungi</taxon>
        <taxon>Dikarya</taxon>
        <taxon>Ascomycota</taxon>
        <taxon>Saccharomycotina</taxon>
        <taxon>Dipodascomycetes</taxon>
        <taxon>Dipodascales</taxon>
        <taxon>Trichomonascaceae</taxon>
        <taxon>Blastobotrys</taxon>
    </lineage>
</organism>